<sequence>MHTFYQNRDHSFVCSISTNLTYPAHLHKHFELMYVLSGTMNVKINEESRDLLPGDIAISFPNTIHSLKTIDNSKIILLIFDSYLTEPSFVNLNTRKPVSPFVTRDNLHKDVPYCMHALLDISKPYEVNLESALTKGYLTVLLCRLLESLTLRESHSDDLNLVHQVLVYIDNHFTEALSLEQIASKLKTSKFYLSRIFNHQLNTSFNLYLNNQRIQLAQNLLVSTDLSITEISFRSGFESMRTFYRAFKSICHLTPTRYRELHQKK</sequence>
<keyword evidence="3" id="KW-0804">Transcription</keyword>
<keyword evidence="1" id="KW-0805">Transcription regulation</keyword>
<accession>A0A6S6R6B3</accession>
<dbReference type="RefSeq" id="WP_184092785.1">
    <property type="nucleotide sequence ID" value="NZ_AP023367.1"/>
</dbReference>
<protein>
    <submittedName>
        <fullName evidence="4">AraC family transcriptional regulator</fullName>
    </submittedName>
</protein>
<dbReference type="EMBL" id="AP023367">
    <property type="protein sequence ID" value="BCJ96889.1"/>
    <property type="molecule type" value="Genomic_DNA"/>
</dbReference>
<organism evidence="4 5">
    <name type="scientific">Anaerocolumna cellulosilytica</name>
    <dbReference type="NCBI Taxonomy" id="433286"/>
    <lineage>
        <taxon>Bacteria</taxon>
        <taxon>Bacillati</taxon>
        <taxon>Bacillota</taxon>
        <taxon>Clostridia</taxon>
        <taxon>Lachnospirales</taxon>
        <taxon>Lachnospiraceae</taxon>
        <taxon>Anaerocolumna</taxon>
    </lineage>
</organism>
<dbReference type="InterPro" id="IPR003313">
    <property type="entry name" value="AraC-bd"/>
</dbReference>
<dbReference type="Pfam" id="PF12833">
    <property type="entry name" value="HTH_18"/>
    <property type="match status" value="1"/>
</dbReference>
<dbReference type="PANTHER" id="PTHR43280">
    <property type="entry name" value="ARAC-FAMILY TRANSCRIPTIONAL REGULATOR"/>
    <property type="match status" value="1"/>
</dbReference>
<reference evidence="4 5" key="1">
    <citation type="journal article" date="2016" name="Int. J. Syst. Evol. Microbiol.">
        <title>Descriptions of Anaerotaenia torta gen. nov., sp. nov. and Anaerocolumna cellulosilytica gen. nov., sp. nov. isolated from a methanogenic reactor of cattle waste.</title>
        <authorList>
            <person name="Uek A."/>
            <person name="Ohtaki Y."/>
            <person name="Kaku N."/>
            <person name="Ueki K."/>
        </authorList>
    </citation>
    <scope>NUCLEOTIDE SEQUENCE [LARGE SCALE GENOMIC DNA]</scope>
    <source>
        <strain evidence="4 5">SN021</strain>
    </source>
</reference>
<evidence type="ECO:0000313" key="5">
    <source>
        <dbReference type="Proteomes" id="UP000515561"/>
    </source>
</evidence>
<dbReference type="AlphaFoldDB" id="A0A6S6R6B3"/>
<proteinExistence type="predicted"/>
<dbReference type="Gene3D" id="1.10.10.60">
    <property type="entry name" value="Homeodomain-like"/>
    <property type="match status" value="2"/>
</dbReference>
<gene>
    <name evidence="4" type="ORF">acsn021_44580</name>
</gene>
<dbReference type="GO" id="GO:0003700">
    <property type="term" value="F:DNA-binding transcription factor activity"/>
    <property type="evidence" value="ECO:0007669"/>
    <property type="project" value="InterPro"/>
</dbReference>
<evidence type="ECO:0000256" key="1">
    <source>
        <dbReference type="ARBA" id="ARBA00023015"/>
    </source>
</evidence>
<dbReference type="Pfam" id="PF02311">
    <property type="entry name" value="AraC_binding"/>
    <property type="match status" value="1"/>
</dbReference>
<dbReference type="PROSITE" id="PS01124">
    <property type="entry name" value="HTH_ARAC_FAMILY_2"/>
    <property type="match status" value="1"/>
</dbReference>
<dbReference type="InterPro" id="IPR011051">
    <property type="entry name" value="RmlC_Cupin_sf"/>
</dbReference>
<evidence type="ECO:0000256" key="3">
    <source>
        <dbReference type="ARBA" id="ARBA00023163"/>
    </source>
</evidence>
<dbReference type="KEGG" id="acel:acsn021_44580"/>
<dbReference type="InterPro" id="IPR018060">
    <property type="entry name" value="HTH_AraC"/>
</dbReference>
<dbReference type="InterPro" id="IPR014710">
    <property type="entry name" value="RmlC-like_jellyroll"/>
</dbReference>
<dbReference type="SUPFAM" id="SSF51182">
    <property type="entry name" value="RmlC-like cupins"/>
    <property type="match status" value="1"/>
</dbReference>
<dbReference type="GO" id="GO:0043565">
    <property type="term" value="F:sequence-specific DNA binding"/>
    <property type="evidence" value="ECO:0007669"/>
    <property type="project" value="InterPro"/>
</dbReference>
<dbReference type="PANTHER" id="PTHR43280:SF2">
    <property type="entry name" value="HTH-TYPE TRANSCRIPTIONAL REGULATOR EXSA"/>
    <property type="match status" value="1"/>
</dbReference>
<name>A0A6S6R6B3_9FIRM</name>
<evidence type="ECO:0000313" key="4">
    <source>
        <dbReference type="EMBL" id="BCJ96889.1"/>
    </source>
</evidence>
<evidence type="ECO:0000256" key="2">
    <source>
        <dbReference type="ARBA" id="ARBA00023125"/>
    </source>
</evidence>
<keyword evidence="2" id="KW-0238">DNA-binding</keyword>
<dbReference type="Proteomes" id="UP000515561">
    <property type="component" value="Chromosome"/>
</dbReference>
<dbReference type="SUPFAM" id="SSF46689">
    <property type="entry name" value="Homeodomain-like"/>
    <property type="match status" value="2"/>
</dbReference>
<dbReference type="InterPro" id="IPR009057">
    <property type="entry name" value="Homeodomain-like_sf"/>
</dbReference>
<dbReference type="SMART" id="SM00342">
    <property type="entry name" value="HTH_ARAC"/>
    <property type="match status" value="1"/>
</dbReference>
<keyword evidence="5" id="KW-1185">Reference proteome</keyword>
<dbReference type="Gene3D" id="2.60.120.10">
    <property type="entry name" value="Jelly Rolls"/>
    <property type="match status" value="1"/>
</dbReference>